<protein>
    <recommendedName>
        <fullName evidence="1">HAUS augmin-like complex subunit 6 N-terminal domain-containing protein</fullName>
    </recommendedName>
</protein>
<dbReference type="Pfam" id="PF14661">
    <property type="entry name" value="HAUS6_N"/>
    <property type="match status" value="1"/>
</dbReference>
<evidence type="ECO:0000259" key="1">
    <source>
        <dbReference type="Pfam" id="PF14661"/>
    </source>
</evidence>
<dbReference type="EMBL" id="OV170222">
    <property type="protein sequence ID" value="CAH0721277.1"/>
    <property type="molecule type" value="Genomic_DNA"/>
</dbReference>
<gene>
    <name evidence="2" type="ORF">BINO364_LOCUS7395</name>
</gene>
<feature type="domain" description="HAUS augmin-like complex subunit 6 N-terminal" evidence="1">
    <location>
        <begin position="19"/>
        <end position="266"/>
    </location>
</feature>
<evidence type="ECO:0000313" key="3">
    <source>
        <dbReference type="Proteomes" id="UP000838878"/>
    </source>
</evidence>
<evidence type="ECO:0000313" key="2">
    <source>
        <dbReference type="EMBL" id="CAH0721277.1"/>
    </source>
</evidence>
<organism evidence="2 3">
    <name type="scientific">Brenthis ino</name>
    <name type="common">lesser marbled fritillary</name>
    <dbReference type="NCBI Taxonomy" id="405034"/>
    <lineage>
        <taxon>Eukaryota</taxon>
        <taxon>Metazoa</taxon>
        <taxon>Ecdysozoa</taxon>
        <taxon>Arthropoda</taxon>
        <taxon>Hexapoda</taxon>
        <taxon>Insecta</taxon>
        <taxon>Pterygota</taxon>
        <taxon>Neoptera</taxon>
        <taxon>Endopterygota</taxon>
        <taxon>Lepidoptera</taxon>
        <taxon>Glossata</taxon>
        <taxon>Ditrysia</taxon>
        <taxon>Papilionoidea</taxon>
        <taxon>Nymphalidae</taxon>
        <taxon>Heliconiinae</taxon>
        <taxon>Argynnini</taxon>
        <taxon>Brenthis</taxon>
    </lineage>
</organism>
<sequence length="805" mass="92076">MATIVMQRDLVVTLKKETILNIGLLSKLHPMPGELSRLVLKDNALEKPTQNLFNNLSYYLVSLIDSQVHASLPWPLYDTTAERKYRNELYRFISEYSALGLLTPIMCSYLVNPGCFKVTVLIFQLSQLAVNRLLTSMMVKDNKKDLYNTMTERYKSQEKDGFVECIEKETAVMLSKFSNYLCKRKIMEQIAMLLRKKITEMEHTLSTTNAQGYINNLVDKFIEENEIDDSFKDELLRIKNVSEQSSFFNNWLSEVDQKLDNLESNWDMKVSPLLSKCTNILELTEIIIQRNTGQVEKSSYTVEYDSKNDEIFTTDLQNQVNSEQKYILRNLEKDGILNFPNLIRAFVIAVCFILKNNEISNDVYKFNEYLDGAKRNYGEVVSALKILLERVFNAEAKLQPASVIYHQSLSFKDYVDIPPIPDLSDLKTNKDHCQLLFETFTPLNLTRHQFNLRRRTSGTFVKPQPKSLVTTFYQPPKDDFLKSLISCRVSSYDTNILQNCHNMSITSNMKASETIAECSSGFTKQQIIRLLSTKKSSSSKKFNYKQERPDIKIKKGGLFNESVASNESNGLFRSYSSPNLFENREKRSLGNLRGRKLSIMKEDSPPQFEVSGIACLDPDSNCNSPHGFGNAESSRKLDTSNFPILVNNEAVNKINEVLNTVKVDLTNEMDSVVSPILEVSRKSIEDTQSSKTPKNNSTIIRKTSSLEKIINRFKKVRASVMPQNDDDIPTIDEEKEKVHFGVNTNRILLPDLLSPSCAVVKSNTNMNYLDQLCLDMDRVERRPRESLGTALGVDQTFLDQFDLID</sequence>
<proteinExistence type="predicted"/>
<dbReference type="AlphaFoldDB" id="A0A8J9UX35"/>
<accession>A0A8J9UX35</accession>
<dbReference type="InterPro" id="IPR028163">
    <property type="entry name" value="HAUS_6_N"/>
</dbReference>
<dbReference type="OrthoDB" id="5575722at2759"/>
<dbReference type="Proteomes" id="UP000838878">
    <property type="component" value="Chromosome 2"/>
</dbReference>
<reference evidence="2" key="1">
    <citation type="submission" date="2021-12" db="EMBL/GenBank/DDBJ databases">
        <authorList>
            <person name="Martin H S."/>
        </authorList>
    </citation>
    <scope>NUCLEOTIDE SEQUENCE</scope>
</reference>
<keyword evidence="3" id="KW-1185">Reference proteome</keyword>
<name>A0A8J9UX35_9NEOP</name>
<feature type="non-terminal residue" evidence="2">
    <location>
        <position position="805"/>
    </location>
</feature>